<dbReference type="Gene3D" id="3.40.980.10">
    <property type="entry name" value="MoaB/Mog-like domain"/>
    <property type="match status" value="1"/>
</dbReference>
<organism evidence="4 5">
    <name type="scientific">Metallosphaera yellowstonensis MK1</name>
    <dbReference type="NCBI Taxonomy" id="671065"/>
    <lineage>
        <taxon>Archaea</taxon>
        <taxon>Thermoproteota</taxon>
        <taxon>Thermoprotei</taxon>
        <taxon>Sulfolobales</taxon>
        <taxon>Sulfolobaceae</taxon>
        <taxon>Metallosphaera</taxon>
    </lineage>
</organism>
<dbReference type="InterPro" id="IPR008284">
    <property type="entry name" value="MoCF_biosynth_CS"/>
</dbReference>
<dbReference type="Pfam" id="PF00994">
    <property type="entry name" value="MoCF_biosynth"/>
    <property type="match status" value="1"/>
</dbReference>
<name>H2C362_9CREN</name>
<feature type="domain" description="MoaB/Mog" evidence="3">
    <location>
        <begin position="182"/>
        <end position="319"/>
    </location>
</feature>
<dbReference type="SUPFAM" id="SSF63867">
    <property type="entry name" value="MoeA C-terminal domain-like"/>
    <property type="match status" value="1"/>
</dbReference>
<dbReference type="SMART" id="SM00852">
    <property type="entry name" value="MoCF_biosynth"/>
    <property type="match status" value="1"/>
</dbReference>
<dbReference type="InterPro" id="IPR005111">
    <property type="entry name" value="MoeA_C_domain_IV"/>
</dbReference>
<dbReference type="PANTHER" id="PTHR10192:SF5">
    <property type="entry name" value="GEPHYRIN"/>
    <property type="match status" value="1"/>
</dbReference>
<reference evidence="4 5" key="1">
    <citation type="submission" date="2012-01" db="EMBL/GenBank/DDBJ databases">
        <title>Improved High-Quality Draft sequence of Metallosphaera yellowstonensis MK1.</title>
        <authorList>
            <consortium name="US DOE Joint Genome Institute"/>
            <person name="Lucas S."/>
            <person name="Han J."/>
            <person name="Cheng J.-F."/>
            <person name="Goodwin L."/>
            <person name="Pitluck S."/>
            <person name="Peters L."/>
            <person name="Teshima H."/>
            <person name="Detter J.C."/>
            <person name="Han C."/>
            <person name="Tapia R."/>
            <person name="Land M."/>
            <person name="Hauser L."/>
            <person name="Kyrpides N."/>
            <person name="Kozubal M."/>
            <person name="Macur R.E."/>
            <person name="Jay Z."/>
            <person name="Inskeep W."/>
            <person name="Woyke T."/>
        </authorList>
    </citation>
    <scope>NUCLEOTIDE SEQUENCE [LARGE SCALE GENOMIC DNA]</scope>
    <source>
        <strain evidence="4 5">MK1</strain>
    </source>
</reference>
<evidence type="ECO:0000259" key="3">
    <source>
        <dbReference type="SMART" id="SM00852"/>
    </source>
</evidence>
<dbReference type="InterPro" id="IPR036425">
    <property type="entry name" value="MoaB/Mog-like_dom_sf"/>
</dbReference>
<dbReference type="NCBIfam" id="TIGR00177">
    <property type="entry name" value="molyb_syn"/>
    <property type="match status" value="1"/>
</dbReference>
<dbReference type="SUPFAM" id="SSF53218">
    <property type="entry name" value="Molybdenum cofactor biosynthesis proteins"/>
    <property type="match status" value="1"/>
</dbReference>
<dbReference type="Gene3D" id="2.40.340.10">
    <property type="entry name" value="MoeA, C-terminal, domain IV"/>
    <property type="match status" value="1"/>
</dbReference>
<dbReference type="InterPro" id="IPR036135">
    <property type="entry name" value="MoeA_linker/N_sf"/>
</dbReference>
<dbReference type="InterPro" id="IPR005110">
    <property type="entry name" value="MoeA_linker/N"/>
</dbReference>
<gene>
    <name evidence="4" type="ORF">MetMK1DRAFT_00011860</name>
</gene>
<evidence type="ECO:0000313" key="4">
    <source>
        <dbReference type="EMBL" id="EHP70683.1"/>
    </source>
</evidence>
<sequence>MRTFVPEENLPTIGDALRKFMDRLPPRKEEVEVGLLRAVGKVASRPVKSPVDNPPFARSLVDGFALMSSSTPGKLRIVGKISIGEWKDLVVGEGEAVEVDTGSLLPQGADSVVKVEHVTREEDRIVVNRVVRFGSNVAWPGSDVPKGTELLSQGQVISPEDVGALASVGISKVRVYAKPKVYVIATGDELVEPGSELPPGKIYESNIQFLRTRLEEQGYEVVGAELLPDEKDKIEETLLEATNKADVIITTGGTSAGEKDYVHQVLREKGELIIHGVNFKPGKPTILAVLNGKPVFGLSGNVVATVMIFDSIVMSYLKAMDGTSEAMRTPTRGKIQATTILPLVADRHRTTSLPVYVLKRGDDFYVIPIPFESYMIGTFSLSDGYVTLPPNTKVKEGERVEVTIKALDRRQVIIGEDDARWRDVPGRKILLGTVPACQALKYGVGDVLLVSTLLCDNVEGEDVERWILVNGKGPKIGYEEWVGLSSLVRNPSVRLKSPSTASIFVGRAEVVAPEGFIHGRRLTKERLKLVIRDEKMKFLKGIFSEGQT</sequence>
<protein>
    <submittedName>
        <fullName evidence="4">Molybdenum cofactor synthesis domain protein</fullName>
    </submittedName>
</protein>
<evidence type="ECO:0000313" key="5">
    <source>
        <dbReference type="Proteomes" id="UP000003980"/>
    </source>
</evidence>
<dbReference type="Proteomes" id="UP000003980">
    <property type="component" value="Unassembled WGS sequence"/>
</dbReference>
<comment type="pathway">
    <text evidence="1">Cofactor biosynthesis; molybdopterin biosynthesis.</text>
</comment>
<dbReference type="InterPro" id="IPR036688">
    <property type="entry name" value="MoeA_C_domain_IV_sf"/>
</dbReference>
<dbReference type="GO" id="GO:0006777">
    <property type="term" value="P:Mo-molybdopterin cofactor biosynthetic process"/>
    <property type="evidence" value="ECO:0007669"/>
    <property type="project" value="UniProtKB-KW"/>
</dbReference>
<dbReference type="Pfam" id="PF03453">
    <property type="entry name" value="MoeA_N"/>
    <property type="match status" value="1"/>
</dbReference>
<dbReference type="Gene3D" id="2.170.190.11">
    <property type="entry name" value="Molybdopterin biosynthesis moea protein, domain 3"/>
    <property type="match status" value="1"/>
</dbReference>
<keyword evidence="5" id="KW-1185">Reference proteome</keyword>
<dbReference type="HOGENOM" id="CLU_010186_7_2_2"/>
<accession>H2C362</accession>
<dbReference type="RefSeq" id="WP_009071471.1">
    <property type="nucleotide sequence ID" value="NZ_JH597761.1"/>
</dbReference>
<dbReference type="CDD" id="cd00887">
    <property type="entry name" value="MoeA"/>
    <property type="match status" value="1"/>
</dbReference>
<evidence type="ECO:0000256" key="1">
    <source>
        <dbReference type="ARBA" id="ARBA00005046"/>
    </source>
</evidence>
<dbReference type="InterPro" id="IPR001453">
    <property type="entry name" value="MoaB/Mog_dom"/>
</dbReference>
<dbReference type="STRING" id="671065.MetMK1DRAFT_00011860"/>
<dbReference type="EMBL" id="JH597761">
    <property type="protein sequence ID" value="EHP70683.1"/>
    <property type="molecule type" value="Genomic_DNA"/>
</dbReference>
<proteinExistence type="predicted"/>
<dbReference type="UniPathway" id="UPA00344"/>
<dbReference type="GO" id="GO:0005737">
    <property type="term" value="C:cytoplasm"/>
    <property type="evidence" value="ECO:0007669"/>
    <property type="project" value="TreeGrafter"/>
</dbReference>
<dbReference type="NCBIfam" id="NF011067">
    <property type="entry name" value="PRK14497.1"/>
    <property type="match status" value="1"/>
</dbReference>
<dbReference type="eggNOG" id="arCOG00217">
    <property type="taxonomic scope" value="Archaea"/>
</dbReference>
<keyword evidence="2" id="KW-0501">Molybdenum cofactor biosynthesis</keyword>
<dbReference type="Gene3D" id="3.90.105.10">
    <property type="entry name" value="Molybdopterin biosynthesis moea protein, domain 2"/>
    <property type="match status" value="1"/>
</dbReference>
<dbReference type="SUPFAM" id="SSF63882">
    <property type="entry name" value="MoeA N-terminal region -like"/>
    <property type="match status" value="1"/>
</dbReference>
<dbReference type="PANTHER" id="PTHR10192">
    <property type="entry name" value="MOLYBDOPTERIN BIOSYNTHESIS PROTEIN"/>
    <property type="match status" value="1"/>
</dbReference>
<dbReference type="InterPro" id="IPR038987">
    <property type="entry name" value="MoeA-like"/>
</dbReference>
<evidence type="ECO:0000256" key="2">
    <source>
        <dbReference type="ARBA" id="ARBA00023150"/>
    </source>
</evidence>
<dbReference type="Pfam" id="PF03454">
    <property type="entry name" value="MoeA_C"/>
    <property type="match status" value="1"/>
</dbReference>
<dbReference type="PROSITE" id="PS01079">
    <property type="entry name" value="MOCF_BIOSYNTHESIS_2"/>
    <property type="match status" value="1"/>
</dbReference>
<dbReference type="AlphaFoldDB" id="H2C362"/>
<dbReference type="OrthoDB" id="31371at2157"/>
<dbReference type="GO" id="GO:0061599">
    <property type="term" value="F:molybdopterin molybdotransferase activity"/>
    <property type="evidence" value="ECO:0007669"/>
    <property type="project" value="TreeGrafter"/>
</dbReference>